<dbReference type="PANTHER" id="PTHR43861:SF1">
    <property type="entry name" value="TRANS-ACONITATE 2-METHYLTRANSFERASE"/>
    <property type="match status" value="1"/>
</dbReference>
<comment type="caution">
    <text evidence="4">The sequence shown here is derived from an EMBL/GenBank/DDBJ whole genome shotgun (WGS) entry which is preliminary data.</text>
</comment>
<accession>A0ABP6E1V1</accession>
<evidence type="ECO:0000313" key="4">
    <source>
        <dbReference type="EMBL" id="GAA2657864.1"/>
    </source>
</evidence>
<proteinExistence type="predicted"/>
<sequence length="221" mass="23590">MIVSMTEQDLLDATRAAYDAVAARYAESIPERYRSSPLNHAMIGVFAELVTAFGDGDGLVADVGCGPGHVTAHLRSLGVTAFGVDLSPEMIAIARDAHPELRFEVGLMEALQVEDASLAGVLANYSIIHTPPERLPVMLAEFGRVLSPGAYLLLGFPAYDGPVEPAEAYDHATFPAYRYSPDRVAELLLAAGLTEVARLVVAPGEDPKRGFPGAFLLARRV</sequence>
<organism evidence="4 5">
    <name type="scientific">Nonomuraea recticatena</name>
    <dbReference type="NCBI Taxonomy" id="46178"/>
    <lineage>
        <taxon>Bacteria</taxon>
        <taxon>Bacillati</taxon>
        <taxon>Actinomycetota</taxon>
        <taxon>Actinomycetes</taxon>
        <taxon>Streptosporangiales</taxon>
        <taxon>Streptosporangiaceae</taxon>
        <taxon>Nonomuraea</taxon>
    </lineage>
</organism>
<protein>
    <submittedName>
        <fullName evidence="4">Class I SAM-dependent methyltransferase</fullName>
    </submittedName>
</protein>
<dbReference type="EMBL" id="BAAATE010000006">
    <property type="protein sequence ID" value="GAA2657864.1"/>
    <property type="molecule type" value="Genomic_DNA"/>
</dbReference>
<dbReference type="Proteomes" id="UP001501666">
    <property type="component" value="Unassembled WGS sequence"/>
</dbReference>
<keyword evidence="2" id="KW-0808">Transferase</keyword>
<evidence type="ECO:0000256" key="2">
    <source>
        <dbReference type="ARBA" id="ARBA00022679"/>
    </source>
</evidence>
<dbReference type="Pfam" id="PF13649">
    <property type="entry name" value="Methyltransf_25"/>
    <property type="match status" value="1"/>
</dbReference>
<evidence type="ECO:0000259" key="3">
    <source>
        <dbReference type="Pfam" id="PF13649"/>
    </source>
</evidence>
<dbReference type="PANTHER" id="PTHR43861">
    <property type="entry name" value="TRANS-ACONITATE 2-METHYLTRANSFERASE-RELATED"/>
    <property type="match status" value="1"/>
</dbReference>
<dbReference type="Gene3D" id="3.40.50.150">
    <property type="entry name" value="Vaccinia Virus protein VP39"/>
    <property type="match status" value="1"/>
</dbReference>
<dbReference type="InterPro" id="IPR041698">
    <property type="entry name" value="Methyltransf_25"/>
</dbReference>
<dbReference type="GO" id="GO:0008168">
    <property type="term" value="F:methyltransferase activity"/>
    <property type="evidence" value="ECO:0007669"/>
    <property type="project" value="UniProtKB-KW"/>
</dbReference>
<keyword evidence="5" id="KW-1185">Reference proteome</keyword>
<evidence type="ECO:0000313" key="5">
    <source>
        <dbReference type="Proteomes" id="UP001501666"/>
    </source>
</evidence>
<keyword evidence="1 4" id="KW-0489">Methyltransferase</keyword>
<dbReference type="SUPFAM" id="SSF53335">
    <property type="entry name" value="S-adenosyl-L-methionine-dependent methyltransferases"/>
    <property type="match status" value="1"/>
</dbReference>
<name>A0ABP6E1V1_9ACTN</name>
<gene>
    <name evidence="4" type="ORF">GCM10010412_028900</name>
</gene>
<dbReference type="CDD" id="cd02440">
    <property type="entry name" value="AdoMet_MTases"/>
    <property type="match status" value="1"/>
</dbReference>
<evidence type="ECO:0000256" key="1">
    <source>
        <dbReference type="ARBA" id="ARBA00022603"/>
    </source>
</evidence>
<reference evidence="5" key="1">
    <citation type="journal article" date="2019" name="Int. J. Syst. Evol. Microbiol.">
        <title>The Global Catalogue of Microorganisms (GCM) 10K type strain sequencing project: providing services to taxonomists for standard genome sequencing and annotation.</title>
        <authorList>
            <consortium name="The Broad Institute Genomics Platform"/>
            <consortium name="The Broad Institute Genome Sequencing Center for Infectious Disease"/>
            <person name="Wu L."/>
            <person name="Ma J."/>
        </authorList>
    </citation>
    <scope>NUCLEOTIDE SEQUENCE [LARGE SCALE GENOMIC DNA]</scope>
    <source>
        <strain evidence="5">JCM 6835</strain>
    </source>
</reference>
<dbReference type="GO" id="GO:0032259">
    <property type="term" value="P:methylation"/>
    <property type="evidence" value="ECO:0007669"/>
    <property type="project" value="UniProtKB-KW"/>
</dbReference>
<dbReference type="InterPro" id="IPR029063">
    <property type="entry name" value="SAM-dependent_MTases_sf"/>
</dbReference>
<feature type="domain" description="Methyltransferase" evidence="3">
    <location>
        <begin position="60"/>
        <end position="149"/>
    </location>
</feature>